<sequence>MAPPNGKKKTTSNQSQIRGSS</sequence>
<organism evidence="2 3">
    <name type="scientific">Corchorus capsularis</name>
    <name type="common">Jute</name>
    <dbReference type="NCBI Taxonomy" id="210143"/>
    <lineage>
        <taxon>Eukaryota</taxon>
        <taxon>Viridiplantae</taxon>
        <taxon>Streptophyta</taxon>
        <taxon>Embryophyta</taxon>
        <taxon>Tracheophyta</taxon>
        <taxon>Spermatophyta</taxon>
        <taxon>Magnoliopsida</taxon>
        <taxon>eudicotyledons</taxon>
        <taxon>Gunneridae</taxon>
        <taxon>Pentapetalae</taxon>
        <taxon>rosids</taxon>
        <taxon>malvids</taxon>
        <taxon>Malvales</taxon>
        <taxon>Malvaceae</taxon>
        <taxon>Grewioideae</taxon>
        <taxon>Apeibeae</taxon>
        <taxon>Corchorus</taxon>
    </lineage>
</organism>
<evidence type="ECO:0000256" key="1">
    <source>
        <dbReference type="SAM" id="MobiDB-lite"/>
    </source>
</evidence>
<dbReference type="Gramene" id="OMO58575">
    <property type="protein sequence ID" value="OMO58575"/>
    <property type="gene ID" value="CCACVL1_25441"/>
</dbReference>
<protein>
    <submittedName>
        <fullName evidence="2">Uncharacterized protein</fullName>
    </submittedName>
</protein>
<comment type="caution">
    <text evidence="2">The sequence shown here is derived from an EMBL/GenBank/DDBJ whole genome shotgun (WGS) entry which is preliminary data.</text>
</comment>
<feature type="compositionally biased region" description="Polar residues" evidence="1">
    <location>
        <begin position="11"/>
        <end position="21"/>
    </location>
</feature>
<proteinExistence type="predicted"/>
<feature type="compositionally biased region" description="Basic residues" evidence="1">
    <location>
        <begin position="1"/>
        <end position="10"/>
    </location>
</feature>
<name>A0A1R3GKE8_COCAP</name>
<dbReference type="EMBL" id="AWWV01014183">
    <property type="protein sequence ID" value="OMO58575.1"/>
    <property type="molecule type" value="Genomic_DNA"/>
</dbReference>
<evidence type="ECO:0000313" key="3">
    <source>
        <dbReference type="Proteomes" id="UP000188268"/>
    </source>
</evidence>
<dbReference type="AlphaFoldDB" id="A0A1R3GKE8"/>
<dbReference type="Proteomes" id="UP000188268">
    <property type="component" value="Unassembled WGS sequence"/>
</dbReference>
<evidence type="ECO:0000313" key="2">
    <source>
        <dbReference type="EMBL" id="OMO58575.1"/>
    </source>
</evidence>
<reference evidence="2 3" key="1">
    <citation type="submission" date="2013-09" db="EMBL/GenBank/DDBJ databases">
        <title>Corchorus capsularis genome sequencing.</title>
        <authorList>
            <person name="Alam M."/>
            <person name="Haque M.S."/>
            <person name="Islam M.S."/>
            <person name="Emdad E.M."/>
            <person name="Islam M.M."/>
            <person name="Ahmed B."/>
            <person name="Halim A."/>
            <person name="Hossen Q.M.M."/>
            <person name="Hossain M.Z."/>
            <person name="Ahmed R."/>
            <person name="Khan M.M."/>
            <person name="Islam R."/>
            <person name="Rashid M.M."/>
            <person name="Khan S.A."/>
            <person name="Rahman M.S."/>
            <person name="Alam M."/>
        </authorList>
    </citation>
    <scope>NUCLEOTIDE SEQUENCE [LARGE SCALE GENOMIC DNA]</scope>
    <source>
        <strain evidence="3">cv. CVL-1</strain>
        <tissue evidence="2">Whole seedling</tissue>
    </source>
</reference>
<feature type="region of interest" description="Disordered" evidence="1">
    <location>
        <begin position="1"/>
        <end position="21"/>
    </location>
</feature>
<keyword evidence="3" id="KW-1185">Reference proteome</keyword>
<gene>
    <name evidence="2" type="ORF">CCACVL1_25441</name>
</gene>
<accession>A0A1R3GKE8</accession>